<evidence type="ECO:0000313" key="2">
    <source>
        <dbReference type="EMBL" id="NXU79366.1"/>
    </source>
</evidence>
<feature type="non-terminal residue" evidence="2">
    <location>
        <position position="175"/>
    </location>
</feature>
<dbReference type="Pfam" id="PF14565">
    <property type="entry name" value="IL22"/>
    <property type="match status" value="1"/>
</dbReference>
<dbReference type="PRINTS" id="PR01936">
    <property type="entry name" value="INTRLEUKIN22"/>
</dbReference>
<dbReference type="GO" id="GO:0005576">
    <property type="term" value="C:extracellular region"/>
    <property type="evidence" value="ECO:0007669"/>
    <property type="project" value="InterPro"/>
</dbReference>
<reference evidence="2 3" key="1">
    <citation type="submission" date="2019-09" db="EMBL/GenBank/DDBJ databases">
        <title>Bird 10,000 Genomes (B10K) Project - Family phase.</title>
        <authorList>
            <person name="Zhang G."/>
        </authorList>
    </citation>
    <scope>NUCLEOTIDE SEQUENCE [LARGE SCALE GENOMIC DNA]</scope>
    <source>
        <strain evidence="2">OUT-0002</strain>
    </source>
</reference>
<name>A0A7L3NK13_9AVES</name>
<dbReference type="InterPro" id="IPR020453">
    <property type="entry name" value="IL-22"/>
</dbReference>
<sequence>MAFMETLTKNFSGWVVFCCCCCVPLLLTSPLPLKGKGVASTTPHGCKLSKSHFQPPYIRNVTYTLAKMAKASDHDTDNRFIGQQLFVNIKENNRCYMMKRVVEIVVKDVLAEAKKLYPNAEKVAEFFARLTKEELRSCLGDNGKTKAIGELDLLFEYTEDACTDAPKRGGNKKKN</sequence>
<organism evidence="2 3">
    <name type="scientific">Oreotrochilus melanogaster</name>
    <dbReference type="NCBI Taxonomy" id="689266"/>
    <lineage>
        <taxon>Eukaryota</taxon>
        <taxon>Metazoa</taxon>
        <taxon>Chordata</taxon>
        <taxon>Craniata</taxon>
        <taxon>Vertebrata</taxon>
        <taxon>Euteleostomi</taxon>
        <taxon>Archelosauria</taxon>
        <taxon>Archosauria</taxon>
        <taxon>Dinosauria</taxon>
        <taxon>Saurischia</taxon>
        <taxon>Theropoda</taxon>
        <taxon>Coelurosauria</taxon>
        <taxon>Aves</taxon>
        <taxon>Neognathae</taxon>
        <taxon>Neoaves</taxon>
        <taxon>Strisores</taxon>
        <taxon>Apodiformes</taxon>
        <taxon>Trochilidae</taxon>
        <taxon>Oreotrochilus</taxon>
    </lineage>
</organism>
<dbReference type="EMBL" id="VZUB01034585">
    <property type="protein sequence ID" value="NXU79366.1"/>
    <property type="molecule type" value="Genomic_DNA"/>
</dbReference>
<dbReference type="Gene3D" id="1.20.1250.10">
    <property type="match status" value="1"/>
</dbReference>
<dbReference type="Proteomes" id="UP000579904">
    <property type="component" value="Unassembled WGS sequence"/>
</dbReference>
<proteinExistence type="predicted"/>
<dbReference type="OrthoDB" id="9451249at2759"/>
<gene>
    <name evidence="2" type="primary">Il22</name>
    <name evidence="2" type="ORF">OREMEL_R08340</name>
</gene>
<dbReference type="PANTHER" id="PTHR48488">
    <property type="entry name" value="INTERLEUKIN-22"/>
    <property type="match status" value="1"/>
</dbReference>
<dbReference type="PANTHER" id="PTHR48488:SF1">
    <property type="entry name" value="INTERLEUKIN-22"/>
    <property type="match status" value="1"/>
</dbReference>
<keyword evidence="3" id="KW-1185">Reference proteome</keyword>
<dbReference type="AlphaFoldDB" id="A0A7L3NK13"/>
<dbReference type="InterPro" id="IPR009079">
    <property type="entry name" value="4_helix_cytokine-like_core"/>
</dbReference>
<dbReference type="SUPFAM" id="SSF47266">
    <property type="entry name" value="4-helical cytokines"/>
    <property type="match status" value="1"/>
</dbReference>
<feature type="signal peptide" evidence="1">
    <location>
        <begin position="1"/>
        <end position="28"/>
    </location>
</feature>
<feature type="non-terminal residue" evidence="2">
    <location>
        <position position="1"/>
    </location>
</feature>
<comment type="caution">
    <text evidence="2">The sequence shown here is derived from an EMBL/GenBank/DDBJ whole genome shotgun (WGS) entry which is preliminary data.</text>
</comment>
<keyword evidence="1" id="KW-0732">Signal</keyword>
<accession>A0A7L3NK13</accession>
<evidence type="ECO:0000313" key="3">
    <source>
        <dbReference type="Proteomes" id="UP000579904"/>
    </source>
</evidence>
<evidence type="ECO:0000256" key="1">
    <source>
        <dbReference type="SAM" id="SignalP"/>
    </source>
</evidence>
<feature type="chain" id="PRO_5029871352" evidence="1">
    <location>
        <begin position="29"/>
        <end position="175"/>
    </location>
</feature>
<protein>
    <submittedName>
        <fullName evidence="2">IL22 protein</fullName>
    </submittedName>
</protein>